<evidence type="ECO:0000313" key="12">
    <source>
        <dbReference type="Proteomes" id="UP000297453"/>
    </source>
</evidence>
<evidence type="ECO:0000256" key="4">
    <source>
        <dbReference type="ARBA" id="ARBA00022679"/>
    </source>
</evidence>
<dbReference type="EMBL" id="RQEP01000010">
    <property type="protein sequence ID" value="TGK04917.1"/>
    <property type="molecule type" value="Genomic_DNA"/>
</dbReference>
<dbReference type="Pfam" id="PF07568">
    <property type="entry name" value="HisKA_2"/>
    <property type="match status" value="1"/>
</dbReference>
<comment type="caution">
    <text evidence="11">The sequence shown here is derived from an EMBL/GenBank/DDBJ whole genome shotgun (WGS) entry which is preliminary data.</text>
</comment>
<dbReference type="EC" id="2.7.13.3" evidence="2"/>
<dbReference type="GO" id="GO:0004673">
    <property type="term" value="F:protein histidine kinase activity"/>
    <property type="evidence" value="ECO:0007669"/>
    <property type="project" value="UniProtKB-EC"/>
</dbReference>
<dbReference type="Gene3D" id="3.30.565.10">
    <property type="entry name" value="Histidine kinase-like ATPase, C-terminal domain"/>
    <property type="match status" value="1"/>
</dbReference>
<evidence type="ECO:0000256" key="6">
    <source>
        <dbReference type="ARBA" id="ARBA00022777"/>
    </source>
</evidence>
<dbReference type="InterPro" id="IPR003594">
    <property type="entry name" value="HATPase_dom"/>
</dbReference>
<feature type="transmembrane region" description="Helical" evidence="8">
    <location>
        <begin position="95"/>
        <end position="110"/>
    </location>
</feature>
<comment type="catalytic activity">
    <reaction evidence="1">
        <text>ATP + protein L-histidine = ADP + protein N-phospho-L-histidine.</text>
        <dbReference type="EC" id="2.7.13.3"/>
    </reaction>
</comment>
<keyword evidence="8" id="KW-0812">Transmembrane</keyword>
<protein>
    <recommendedName>
        <fullName evidence="2">histidine kinase</fullName>
        <ecNumber evidence="2">2.7.13.3</ecNumber>
    </recommendedName>
</protein>
<dbReference type="RefSeq" id="WP_135586923.1">
    <property type="nucleotide sequence ID" value="NZ_RQEP01000010.1"/>
</dbReference>
<keyword evidence="7" id="KW-0067">ATP-binding</keyword>
<feature type="transmembrane region" description="Helical" evidence="8">
    <location>
        <begin position="23"/>
        <end position="42"/>
    </location>
</feature>
<name>A0A4R9G2S8_9LEPT</name>
<feature type="domain" description="Signal transduction histidine kinase subgroup 2 dimerisation and phosphoacceptor" evidence="9">
    <location>
        <begin position="179"/>
        <end position="249"/>
    </location>
</feature>
<keyword evidence="12" id="KW-1185">Reference proteome</keyword>
<evidence type="ECO:0000313" key="11">
    <source>
        <dbReference type="EMBL" id="TGK04917.1"/>
    </source>
</evidence>
<evidence type="ECO:0000259" key="10">
    <source>
        <dbReference type="Pfam" id="PF13581"/>
    </source>
</evidence>
<dbReference type="SUPFAM" id="SSF55874">
    <property type="entry name" value="ATPase domain of HSP90 chaperone/DNA topoisomerase II/histidine kinase"/>
    <property type="match status" value="1"/>
</dbReference>
<dbReference type="InterPro" id="IPR011495">
    <property type="entry name" value="Sig_transdc_His_kin_sub2_dim/P"/>
</dbReference>
<evidence type="ECO:0000256" key="7">
    <source>
        <dbReference type="ARBA" id="ARBA00022840"/>
    </source>
</evidence>
<sequence length="366" mass="42244">MFEKIDRLYINSDYLTRIRAKHLFFLNAFLLATSVIVIIFSLPKFRPGFTLVSFSCILSLILVYSKRYNWAVNITLGSCVLALTMGIVIGIKTDARSYAVAILILLFLYFTDIKKTLLVSLYCLVCLLIEAYWLYTKGEFQTLVFVDRIMLHCMFSCIAILIVKLLYGQSEEKDNLIKEIHHRVRNNMQVLSGLVEMHSQDNGEASKILQEFHRRMLSISEVQNAIYKEENYNEIVFSEVGAGILARIRERNRIPNLKIQNDMQCIRLNIEKAIPLALIFSELVSNAVIHGSKEKNSPEIFISFERNNGTFRLKIQDFGEGFEDWKIWSTPRTIGFTLVQILSKQLRGRFQIQNDKGIQAIVEFEA</sequence>
<feature type="transmembrane region" description="Helical" evidence="8">
    <location>
        <begin position="149"/>
        <end position="167"/>
    </location>
</feature>
<gene>
    <name evidence="11" type="ORF">EHO59_08695</name>
</gene>
<evidence type="ECO:0000256" key="2">
    <source>
        <dbReference type="ARBA" id="ARBA00012438"/>
    </source>
</evidence>
<dbReference type="OrthoDB" id="9108362at2"/>
<keyword evidence="4" id="KW-0808">Transferase</keyword>
<dbReference type="PANTHER" id="PTHR41523">
    <property type="entry name" value="TWO-COMPONENT SYSTEM SENSOR PROTEIN"/>
    <property type="match status" value="1"/>
</dbReference>
<organism evidence="11 12">
    <name type="scientific">Leptospira semungkisensis</name>
    <dbReference type="NCBI Taxonomy" id="2484985"/>
    <lineage>
        <taxon>Bacteria</taxon>
        <taxon>Pseudomonadati</taxon>
        <taxon>Spirochaetota</taxon>
        <taxon>Spirochaetia</taxon>
        <taxon>Leptospirales</taxon>
        <taxon>Leptospiraceae</taxon>
        <taxon>Leptospira</taxon>
    </lineage>
</organism>
<keyword evidence="6 11" id="KW-0418">Kinase</keyword>
<evidence type="ECO:0000256" key="8">
    <source>
        <dbReference type="SAM" id="Phobius"/>
    </source>
</evidence>
<dbReference type="InterPro" id="IPR036890">
    <property type="entry name" value="HATPase_C_sf"/>
</dbReference>
<keyword evidence="5" id="KW-0547">Nucleotide-binding</keyword>
<dbReference type="Pfam" id="PF13581">
    <property type="entry name" value="HATPase_c_2"/>
    <property type="match status" value="1"/>
</dbReference>
<feature type="domain" description="Histidine kinase/HSP90-like ATPase" evidence="10">
    <location>
        <begin position="263"/>
        <end position="323"/>
    </location>
</feature>
<feature type="transmembrane region" description="Helical" evidence="8">
    <location>
        <begin position="117"/>
        <end position="134"/>
    </location>
</feature>
<accession>A0A4R9G2S8</accession>
<keyword evidence="8" id="KW-1133">Transmembrane helix</keyword>
<reference evidence="11" key="1">
    <citation type="journal article" date="2019" name="PLoS Negl. Trop. Dis.">
        <title>Revisiting the worldwide diversity of Leptospira species in the environment.</title>
        <authorList>
            <person name="Vincent A.T."/>
            <person name="Schiettekatte O."/>
            <person name="Bourhy P."/>
            <person name="Veyrier F.J."/>
            <person name="Picardeau M."/>
        </authorList>
    </citation>
    <scope>NUCLEOTIDE SEQUENCE [LARGE SCALE GENOMIC DNA]</scope>
    <source>
        <strain evidence="11">SSS9</strain>
    </source>
</reference>
<keyword evidence="3" id="KW-0597">Phosphoprotein</keyword>
<dbReference type="GO" id="GO:0005524">
    <property type="term" value="F:ATP binding"/>
    <property type="evidence" value="ECO:0007669"/>
    <property type="project" value="UniProtKB-KW"/>
</dbReference>
<keyword evidence="8" id="KW-0472">Membrane</keyword>
<evidence type="ECO:0000256" key="1">
    <source>
        <dbReference type="ARBA" id="ARBA00000085"/>
    </source>
</evidence>
<dbReference type="AlphaFoldDB" id="A0A4R9G2S8"/>
<evidence type="ECO:0000256" key="5">
    <source>
        <dbReference type="ARBA" id="ARBA00022741"/>
    </source>
</evidence>
<proteinExistence type="predicted"/>
<dbReference type="Proteomes" id="UP000297453">
    <property type="component" value="Unassembled WGS sequence"/>
</dbReference>
<feature type="transmembrane region" description="Helical" evidence="8">
    <location>
        <begin position="71"/>
        <end position="89"/>
    </location>
</feature>
<evidence type="ECO:0000256" key="3">
    <source>
        <dbReference type="ARBA" id="ARBA00022553"/>
    </source>
</evidence>
<dbReference type="Gene3D" id="3.30.450.20">
    <property type="entry name" value="PAS domain"/>
    <property type="match status" value="1"/>
</dbReference>
<dbReference type="PANTHER" id="PTHR41523:SF8">
    <property type="entry name" value="ETHYLENE RESPONSE SENSOR PROTEIN"/>
    <property type="match status" value="1"/>
</dbReference>
<evidence type="ECO:0000259" key="9">
    <source>
        <dbReference type="Pfam" id="PF07568"/>
    </source>
</evidence>
<feature type="transmembrane region" description="Helical" evidence="8">
    <location>
        <begin position="48"/>
        <end position="64"/>
    </location>
</feature>